<dbReference type="AlphaFoldDB" id="A0A8S1GUJ6"/>
<evidence type="ECO:0000256" key="1">
    <source>
        <dbReference type="SAM" id="MobiDB-lite"/>
    </source>
</evidence>
<proteinExistence type="predicted"/>
<dbReference type="EMBL" id="CAJGYM010000005">
    <property type="protein sequence ID" value="CAD6186734.1"/>
    <property type="molecule type" value="Genomic_DNA"/>
</dbReference>
<reference evidence="2" key="1">
    <citation type="submission" date="2020-10" db="EMBL/GenBank/DDBJ databases">
        <authorList>
            <person name="Kikuchi T."/>
        </authorList>
    </citation>
    <scope>NUCLEOTIDE SEQUENCE</scope>
    <source>
        <strain evidence="2">NKZ352</strain>
    </source>
</reference>
<comment type="caution">
    <text evidence="2">The sequence shown here is derived from an EMBL/GenBank/DDBJ whole genome shotgun (WGS) entry which is preliminary data.</text>
</comment>
<name>A0A8S1GUJ6_9PELO</name>
<accession>A0A8S1GUJ6</accession>
<feature type="region of interest" description="Disordered" evidence="1">
    <location>
        <begin position="1"/>
        <end position="27"/>
    </location>
</feature>
<keyword evidence="3" id="KW-1185">Reference proteome</keyword>
<protein>
    <submittedName>
        <fullName evidence="2">Uncharacterized protein</fullName>
    </submittedName>
</protein>
<dbReference type="Proteomes" id="UP000835052">
    <property type="component" value="Unassembled WGS sequence"/>
</dbReference>
<evidence type="ECO:0000313" key="2">
    <source>
        <dbReference type="EMBL" id="CAD6186734.1"/>
    </source>
</evidence>
<evidence type="ECO:0000313" key="3">
    <source>
        <dbReference type="Proteomes" id="UP000835052"/>
    </source>
</evidence>
<sequence>MEENGGAWEPEDVAKREAPGGTRMKPRVCERIPERLATRSSRVSFRRLSKKLLSFLECSAKGPGRHGLI</sequence>
<organism evidence="2 3">
    <name type="scientific">Caenorhabditis auriculariae</name>
    <dbReference type="NCBI Taxonomy" id="2777116"/>
    <lineage>
        <taxon>Eukaryota</taxon>
        <taxon>Metazoa</taxon>
        <taxon>Ecdysozoa</taxon>
        <taxon>Nematoda</taxon>
        <taxon>Chromadorea</taxon>
        <taxon>Rhabditida</taxon>
        <taxon>Rhabditina</taxon>
        <taxon>Rhabditomorpha</taxon>
        <taxon>Rhabditoidea</taxon>
        <taxon>Rhabditidae</taxon>
        <taxon>Peloderinae</taxon>
        <taxon>Caenorhabditis</taxon>
    </lineage>
</organism>
<gene>
    <name evidence="2" type="ORF">CAUJ_LOCUS2653</name>
</gene>